<evidence type="ECO:0000256" key="2">
    <source>
        <dbReference type="ARBA" id="ARBA00022857"/>
    </source>
</evidence>
<proteinExistence type="inferred from homology"/>
<dbReference type="EMBL" id="LBQE01000015">
    <property type="protein sequence ID" value="KKP72000.1"/>
    <property type="molecule type" value="Genomic_DNA"/>
</dbReference>
<dbReference type="PANTHER" id="PTHR43391">
    <property type="entry name" value="RETINOL DEHYDROGENASE-RELATED"/>
    <property type="match status" value="1"/>
</dbReference>
<protein>
    <submittedName>
        <fullName evidence="5">3-oxoacyl-[acyl-carrier-protein] reductase 1 (3-ketoacyl-acyl carrier protein reductase 1)</fullName>
    </submittedName>
</protein>
<comment type="similarity">
    <text evidence="1 4">Belongs to the short-chain dehydrogenases/reductases (SDR) family.</text>
</comment>
<evidence type="ECO:0000313" key="5">
    <source>
        <dbReference type="EMBL" id="KKP72000.1"/>
    </source>
</evidence>
<dbReference type="CDD" id="cd05233">
    <property type="entry name" value="SDR_c"/>
    <property type="match status" value="1"/>
</dbReference>
<sequence length="222" mass="25082">MELKDKVVIITGGTRGLGKALALSFLKNGAKVVVCSRNEEGLKDLEKEIIGIKADVTKEDELQKLLEFTIEKFSKLDIWINNAGIWLPHSLVENFDMKKVKKMFDVNVFGSVNGSRVALRFFKKQGFGYIINIISDSALIGRPMSSTYSASKWAMNGFTKSVREENKNISIFSIYPSGIKTDIFGENRPDDFDSFMDPDFVADKIIENLKKDKPDEELIIKR</sequence>
<dbReference type="Pfam" id="PF00106">
    <property type="entry name" value="adh_short"/>
    <property type="match status" value="1"/>
</dbReference>
<name>A0A0G0E9J5_9BACT</name>
<evidence type="ECO:0000256" key="3">
    <source>
        <dbReference type="ARBA" id="ARBA00023002"/>
    </source>
</evidence>
<dbReference type="InterPro" id="IPR036291">
    <property type="entry name" value="NAD(P)-bd_dom_sf"/>
</dbReference>
<comment type="caution">
    <text evidence="5">The sequence shown here is derived from an EMBL/GenBank/DDBJ whole genome shotgun (WGS) entry which is preliminary data.</text>
</comment>
<dbReference type="Proteomes" id="UP000034923">
    <property type="component" value="Unassembled WGS sequence"/>
</dbReference>
<reference evidence="5 6" key="1">
    <citation type="journal article" date="2015" name="Nature">
        <title>rRNA introns, odd ribosomes, and small enigmatic genomes across a large radiation of phyla.</title>
        <authorList>
            <person name="Brown C.T."/>
            <person name="Hug L.A."/>
            <person name="Thomas B.C."/>
            <person name="Sharon I."/>
            <person name="Castelle C.J."/>
            <person name="Singh A."/>
            <person name="Wilkins M.J."/>
            <person name="Williams K.H."/>
            <person name="Banfield J.F."/>
        </authorList>
    </citation>
    <scope>NUCLEOTIDE SEQUENCE [LARGE SCALE GENOMIC DNA]</scope>
</reference>
<dbReference type="InterPro" id="IPR020904">
    <property type="entry name" value="Sc_DH/Rdtase_CS"/>
</dbReference>
<dbReference type="Gene3D" id="3.40.50.720">
    <property type="entry name" value="NAD(P)-binding Rossmann-like Domain"/>
    <property type="match status" value="1"/>
</dbReference>
<evidence type="ECO:0000256" key="4">
    <source>
        <dbReference type="RuleBase" id="RU000363"/>
    </source>
</evidence>
<dbReference type="AlphaFoldDB" id="A0A0G0E9J5"/>
<dbReference type="PRINTS" id="PR00080">
    <property type="entry name" value="SDRFAMILY"/>
</dbReference>
<dbReference type="PROSITE" id="PS00061">
    <property type="entry name" value="ADH_SHORT"/>
    <property type="match status" value="1"/>
</dbReference>
<gene>
    <name evidence="5" type="ORF">UR70_C0015G0029</name>
</gene>
<evidence type="ECO:0000313" key="6">
    <source>
        <dbReference type="Proteomes" id="UP000034923"/>
    </source>
</evidence>
<organism evidence="5 6">
    <name type="scientific">Candidatus Nomurabacteria bacterium GW2011_GWB1_35_20</name>
    <dbReference type="NCBI Taxonomy" id="1618740"/>
    <lineage>
        <taxon>Bacteria</taxon>
        <taxon>Candidatus Nomuraibacteriota</taxon>
    </lineage>
</organism>
<dbReference type="PANTHER" id="PTHR43391:SF14">
    <property type="entry name" value="DEHYDROGENASE_REDUCTASE SDR FAMILY PROTEIN 7-LIKE"/>
    <property type="match status" value="1"/>
</dbReference>
<keyword evidence="3" id="KW-0560">Oxidoreductase</keyword>
<dbReference type="PRINTS" id="PR00081">
    <property type="entry name" value="GDHRDH"/>
</dbReference>
<keyword evidence="2" id="KW-0521">NADP</keyword>
<dbReference type="InterPro" id="IPR002347">
    <property type="entry name" value="SDR_fam"/>
</dbReference>
<dbReference type="GO" id="GO:0016491">
    <property type="term" value="F:oxidoreductase activity"/>
    <property type="evidence" value="ECO:0007669"/>
    <property type="project" value="UniProtKB-KW"/>
</dbReference>
<evidence type="ECO:0000256" key="1">
    <source>
        <dbReference type="ARBA" id="ARBA00006484"/>
    </source>
</evidence>
<accession>A0A0G0E9J5</accession>
<dbReference type="SUPFAM" id="SSF51735">
    <property type="entry name" value="NAD(P)-binding Rossmann-fold domains"/>
    <property type="match status" value="1"/>
</dbReference>